<dbReference type="GO" id="GO:0016282">
    <property type="term" value="C:eukaryotic 43S preinitiation complex"/>
    <property type="evidence" value="ECO:0007669"/>
    <property type="project" value="UniProtKB-UniRule"/>
</dbReference>
<keyword evidence="2 4" id="KW-0396">Initiation factor</keyword>
<proteinExistence type="inferred from homology"/>
<evidence type="ECO:0000256" key="1">
    <source>
        <dbReference type="ARBA" id="ARBA00022490"/>
    </source>
</evidence>
<dbReference type="InterPro" id="IPR016650">
    <property type="entry name" value="eIF3e"/>
</dbReference>
<dbReference type="SMART" id="SM00088">
    <property type="entry name" value="PINT"/>
    <property type="match status" value="1"/>
</dbReference>
<evidence type="ECO:0000256" key="4">
    <source>
        <dbReference type="HAMAP-Rule" id="MF_03004"/>
    </source>
</evidence>
<comment type="subcellular location">
    <subcellularLocation>
        <location evidence="4 5">Cytoplasm</location>
    </subcellularLocation>
</comment>
<name>A0A183T036_SCHSO</name>
<dbReference type="GO" id="GO:0033290">
    <property type="term" value="C:eukaryotic 48S preinitiation complex"/>
    <property type="evidence" value="ECO:0007669"/>
    <property type="project" value="UniProtKB-UniRule"/>
</dbReference>
<evidence type="ECO:0000259" key="6">
    <source>
        <dbReference type="PROSITE" id="PS50250"/>
    </source>
</evidence>
<evidence type="ECO:0000313" key="7">
    <source>
        <dbReference type="WBParaSite" id="SSLN_0001019801-mRNA-1"/>
    </source>
</evidence>
<comment type="subunit">
    <text evidence="4 5">Component of the eukaryotic translation initiation factor 3 (eIF-3) complex.</text>
</comment>
<accession>A0A183T036</accession>
<dbReference type="InterPro" id="IPR036390">
    <property type="entry name" value="WH_DNA-bd_sf"/>
</dbReference>
<dbReference type="SMART" id="SM01186">
    <property type="entry name" value="eIF3_N"/>
    <property type="match status" value="1"/>
</dbReference>
<comment type="function">
    <text evidence="4">Component of the eukaryotic translation initiation factor 3 (eIF-3) complex, which is involved in protein synthesis of a specialized repertoire of mRNAs and, together with other initiation factors, stimulates binding of mRNA and methionyl-tRNAi to the 40S ribosome. The eIF-3 complex specifically targets and initiates translation of a subset of mRNAs involved in cell proliferation.</text>
</comment>
<keyword evidence="1 4" id="KW-0963">Cytoplasm</keyword>
<sequence>LCPFGMAEYDLTKKISHYLDRHLVVPLLEYISVKNMYDADSILRTKLDLLMKTSMVDFAGCTYKTLHDTDELPEEMVKKRQEAVDRIREVEEKMAPINNIFSTETMKEMVQCKVAKELFQNLEAKYGFKQEMLDDMFEAARVFYDSGLYNIASDYLRIIRQLVSPSDSRHLHACWGRLASEILVQSWDEALDDLEKLKDAIDCQSDDRTLTPHLLRYVVVCVVVSTDKKKKKNQLRDVVHLIQQESYSYRDPITAFLECLYVKFDFDGAQQQIKICETVIPNDFFLTGCYEDFMENARLLMFEAFCRIHNCVGINMLAEKLNMNVDDAESWIVNLIRSADMDAKIDSKKGLVFMGTQTVSPYQKVVEKTRNGAFTAHKLLDRLKSMKLEGEAWSLSVR</sequence>
<dbReference type="PIRSF" id="PIRSF016255">
    <property type="entry name" value="eIF3e_su6"/>
    <property type="match status" value="1"/>
</dbReference>
<dbReference type="GO" id="GO:0071540">
    <property type="term" value="C:eukaryotic translation initiation factor 3 complex, eIF3e"/>
    <property type="evidence" value="ECO:0007669"/>
    <property type="project" value="UniProtKB-UniRule"/>
</dbReference>
<evidence type="ECO:0000256" key="2">
    <source>
        <dbReference type="ARBA" id="ARBA00022540"/>
    </source>
</evidence>
<protein>
    <recommendedName>
        <fullName evidence="4 5">Eukaryotic translation initiation factor 3 subunit E</fullName>
        <shortName evidence="4">eIF3e</shortName>
    </recommendedName>
    <alternativeName>
        <fullName evidence="4">Eukaryotic translation initiation factor 3 subunit 6</fullName>
    </alternativeName>
</protein>
<evidence type="ECO:0000256" key="5">
    <source>
        <dbReference type="PIRNR" id="PIRNR016255"/>
    </source>
</evidence>
<dbReference type="PANTHER" id="PTHR10317">
    <property type="entry name" value="EUKARYOTIC TRANSLATION INITIATION FACTOR 3 SUBUNIT E"/>
    <property type="match status" value="1"/>
</dbReference>
<dbReference type="PROSITE" id="PS50250">
    <property type="entry name" value="PCI"/>
    <property type="match status" value="1"/>
</dbReference>
<reference evidence="7" key="1">
    <citation type="submission" date="2016-06" db="UniProtKB">
        <authorList>
            <consortium name="WormBaseParasite"/>
        </authorList>
    </citation>
    <scope>IDENTIFICATION</scope>
</reference>
<dbReference type="SUPFAM" id="SSF46785">
    <property type="entry name" value="Winged helix' DNA-binding domain"/>
    <property type="match status" value="1"/>
</dbReference>
<dbReference type="HAMAP" id="MF_03004">
    <property type="entry name" value="eIF3e"/>
    <property type="match status" value="1"/>
</dbReference>
<evidence type="ECO:0000256" key="3">
    <source>
        <dbReference type="ARBA" id="ARBA00022917"/>
    </source>
</evidence>
<dbReference type="GO" id="GO:0003743">
    <property type="term" value="F:translation initiation factor activity"/>
    <property type="evidence" value="ECO:0007669"/>
    <property type="project" value="UniProtKB-UniRule"/>
</dbReference>
<feature type="domain" description="PCI" evidence="6">
    <location>
        <begin position="189"/>
        <end position="359"/>
    </location>
</feature>
<keyword evidence="3 4" id="KW-0648">Protein biosynthesis</keyword>
<dbReference type="Pfam" id="PF09440">
    <property type="entry name" value="eIF3_N"/>
    <property type="match status" value="1"/>
</dbReference>
<organism evidence="7">
    <name type="scientific">Schistocephalus solidus</name>
    <name type="common">Tapeworm</name>
    <dbReference type="NCBI Taxonomy" id="70667"/>
    <lineage>
        <taxon>Eukaryota</taxon>
        <taxon>Metazoa</taxon>
        <taxon>Spiralia</taxon>
        <taxon>Lophotrochozoa</taxon>
        <taxon>Platyhelminthes</taxon>
        <taxon>Cestoda</taxon>
        <taxon>Eucestoda</taxon>
        <taxon>Diphyllobothriidea</taxon>
        <taxon>Diphyllobothriidae</taxon>
        <taxon>Schistocephalus</taxon>
    </lineage>
</organism>
<dbReference type="GO" id="GO:0001732">
    <property type="term" value="P:formation of cytoplasmic translation initiation complex"/>
    <property type="evidence" value="ECO:0007669"/>
    <property type="project" value="UniProtKB-UniRule"/>
</dbReference>
<comment type="similarity">
    <text evidence="4 5">Belongs to the eIF-3 subunit E family.</text>
</comment>
<dbReference type="CDD" id="cd21378">
    <property type="entry name" value="eIF3E"/>
    <property type="match status" value="1"/>
</dbReference>
<dbReference type="InterPro" id="IPR000717">
    <property type="entry name" value="PCI_dom"/>
</dbReference>
<dbReference type="AlphaFoldDB" id="A0A183T036"/>
<dbReference type="Pfam" id="PF01399">
    <property type="entry name" value="PCI"/>
    <property type="match status" value="1"/>
</dbReference>
<dbReference type="InterPro" id="IPR019010">
    <property type="entry name" value="eIF3e_N"/>
</dbReference>
<dbReference type="WBParaSite" id="SSLN_0001019801-mRNA-1">
    <property type="protein sequence ID" value="SSLN_0001019801-mRNA-1"/>
    <property type="gene ID" value="SSLN_0001019801"/>
</dbReference>